<evidence type="ECO:0000256" key="6">
    <source>
        <dbReference type="PROSITE-ProRule" id="PRU01211"/>
    </source>
</evidence>
<dbReference type="InterPro" id="IPR001506">
    <property type="entry name" value="Peptidase_M12A"/>
</dbReference>
<feature type="binding site" evidence="6">
    <location>
        <position position="90"/>
    </location>
    <ligand>
        <name>Zn(2+)</name>
        <dbReference type="ChEBI" id="CHEBI:29105"/>
        <note>catalytic</note>
    </ligand>
</feature>
<evidence type="ECO:0000256" key="4">
    <source>
        <dbReference type="ARBA" id="ARBA00022833"/>
    </source>
</evidence>
<accession>A0A3R7QFD9</accession>
<evidence type="ECO:0000256" key="5">
    <source>
        <dbReference type="ARBA" id="ARBA00023049"/>
    </source>
</evidence>
<dbReference type="OrthoDB" id="291007at2759"/>
<reference evidence="10 11" key="1">
    <citation type="submission" date="2018-04" db="EMBL/GenBank/DDBJ databases">
        <authorList>
            <person name="Zhang X."/>
            <person name="Yuan J."/>
            <person name="Li F."/>
            <person name="Xiang J."/>
        </authorList>
    </citation>
    <scope>NUCLEOTIDE SEQUENCE [LARGE SCALE GENOMIC DNA]</scope>
    <source>
        <tissue evidence="10">Muscle</tissue>
    </source>
</reference>
<dbReference type="EC" id="3.4.24.-" evidence="7"/>
<dbReference type="EMBL" id="QCYY01001568">
    <property type="protein sequence ID" value="ROT77073.1"/>
    <property type="molecule type" value="Genomic_DNA"/>
</dbReference>
<feature type="domain" description="Peptidase M12A" evidence="9">
    <location>
        <begin position="70"/>
        <end position="194"/>
    </location>
</feature>
<dbReference type="Pfam" id="PF01400">
    <property type="entry name" value="Astacin"/>
    <property type="match status" value="1"/>
</dbReference>
<dbReference type="GO" id="GO:0004222">
    <property type="term" value="F:metalloendopeptidase activity"/>
    <property type="evidence" value="ECO:0007669"/>
    <property type="project" value="UniProtKB-UniRule"/>
</dbReference>
<dbReference type="GO" id="GO:0006508">
    <property type="term" value="P:proteolysis"/>
    <property type="evidence" value="ECO:0007669"/>
    <property type="project" value="UniProtKB-KW"/>
</dbReference>
<dbReference type="GO" id="GO:0008270">
    <property type="term" value="F:zinc ion binding"/>
    <property type="evidence" value="ECO:0007669"/>
    <property type="project" value="UniProtKB-UniRule"/>
</dbReference>
<keyword evidence="4 6" id="KW-0862">Zinc</keyword>
<sequence length="404" mass="45860">MKGDFHSLGRGRDEGRFPFRLTPTTDFAIPTLYCRSVSEFYSPCRTVFWVKAFCPVGFLYATATSGAWAAQPVSLGFFCVRWWDQGTIYHELLHSLGFFHEHNRPDRDNYVEILWDNISSGQDKNFRKRSYSTVELVDLPYDFDSVMHYNPYAFSKWYFLAPTIKSRAKGASFKRAKKPTTSDYNKLNRLYRCQREGRFHHSHLGYSGPSPRWFQENGFNISAIVPPPPPRDAYRRRIRAGSKRLQARAKVARSQHPASDSWIPGFASLPWFRNRSPTPVPPVLTLSKRFGAPASAPVFRDPGSELNRTTTSYTKNSTMAQTVTVKPQMSESSENPHFLHDRDLADDKNNTASPELTAAPPVQVKSPEPTVDRMPNLATAPLGSIARQDPQKLDASTRSPPARH</sequence>
<feature type="active site" evidence="6">
    <location>
        <position position="91"/>
    </location>
</feature>
<feature type="region of interest" description="Disordered" evidence="8">
    <location>
        <begin position="328"/>
        <end position="404"/>
    </location>
</feature>
<feature type="binding site" evidence="6">
    <location>
        <position position="94"/>
    </location>
    <ligand>
        <name>Zn(2+)</name>
        <dbReference type="ChEBI" id="CHEBI:29105"/>
        <note>catalytic</note>
    </ligand>
</feature>
<keyword evidence="11" id="KW-1185">Reference proteome</keyword>
<feature type="compositionally biased region" description="Basic and acidic residues" evidence="8">
    <location>
        <begin position="337"/>
        <end position="349"/>
    </location>
</feature>
<feature type="binding site" evidence="6">
    <location>
        <position position="100"/>
    </location>
    <ligand>
        <name>Zn(2+)</name>
        <dbReference type="ChEBI" id="CHEBI:29105"/>
        <note>catalytic</note>
    </ligand>
</feature>
<dbReference type="STRING" id="6689.A0A3R7QFD9"/>
<evidence type="ECO:0000259" key="9">
    <source>
        <dbReference type="PROSITE" id="PS51864"/>
    </source>
</evidence>
<evidence type="ECO:0000256" key="7">
    <source>
        <dbReference type="RuleBase" id="RU361183"/>
    </source>
</evidence>
<keyword evidence="2 6" id="KW-0479">Metal-binding</keyword>
<evidence type="ECO:0000256" key="1">
    <source>
        <dbReference type="ARBA" id="ARBA00022670"/>
    </source>
</evidence>
<protein>
    <recommendedName>
        <fullName evidence="7">Metalloendopeptidase</fullName>
        <ecNumber evidence="7">3.4.24.-</ecNumber>
    </recommendedName>
</protein>
<reference evidence="10 11" key="2">
    <citation type="submission" date="2019-01" db="EMBL/GenBank/DDBJ databases">
        <title>The decoding of complex shrimp genome reveals the adaptation for benthos swimmer, frequently molting mechanism and breeding impact on genome.</title>
        <authorList>
            <person name="Sun Y."/>
            <person name="Gao Y."/>
            <person name="Yu Y."/>
        </authorList>
    </citation>
    <scope>NUCLEOTIDE SEQUENCE [LARGE SCALE GENOMIC DNA]</scope>
    <source>
        <tissue evidence="10">Muscle</tissue>
    </source>
</reference>
<dbReference type="PRINTS" id="PR00480">
    <property type="entry name" value="ASTACIN"/>
</dbReference>
<feature type="compositionally biased region" description="Polar residues" evidence="8">
    <location>
        <begin position="394"/>
        <end position="404"/>
    </location>
</feature>
<comment type="caution">
    <text evidence="10">The sequence shown here is derived from an EMBL/GenBank/DDBJ whole genome shotgun (WGS) entry which is preliminary data.</text>
</comment>
<dbReference type="Proteomes" id="UP000283509">
    <property type="component" value="Unassembled WGS sequence"/>
</dbReference>
<dbReference type="SUPFAM" id="SSF55486">
    <property type="entry name" value="Metalloproteases ('zincins'), catalytic domain"/>
    <property type="match status" value="1"/>
</dbReference>
<evidence type="ECO:0000313" key="11">
    <source>
        <dbReference type="Proteomes" id="UP000283509"/>
    </source>
</evidence>
<keyword evidence="1 6" id="KW-0645">Protease</keyword>
<gene>
    <name evidence="10" type="ORF">C7M84_004288</name>
</gene>
<evidence type="ECO:0000256" key="3">
    <source>
        <dbReference type="ARBA" id="ARBA00022801"/>
    </source>
</evidence>
<dbReference type="PANTHER" id="PTHR10127:SF780">
    <property type="entry name" value="METALLOENDOPEPTIDASE"/>
    <property type="match status" value="1"/>
</dbReference>
<keyword evidence="3 6" id="KW-0378">Hydrolase</keyword>
<comment type="caution">
    <text evidence="6">Lacks conserved residue(s) required for the propagation of feature annotation.</text>
</comment>
<dbReference type="SMART" id="SM00235">
    <property type="entry name" value="ZnMc"/>
    <property type="match status" value="1"/>
</dbReference>
<evidence type="ECO:0000256" key="8">
    <source>
        <dbReference type="SAM" id="MobiDB-lite"/>
    </source>
</evidence>
<comment type="cofactor">
    <cofactor evidence="6 7">
        <name>Zn(2+)</name>
        <dbReference type="ChEBI" id="CHEBI:29105"/>
    </cofactor>
    <text evidence="6 7">Binds 1 zinc ion per subunit.</text>
</comment>
<dbReference type="PANTHER" id="PTHR10127">
    <property type="entry name" value="DISCOIDIN, CUB, EGF, LAMININ , AND ZINC METALLOPROTEASE DOMAIN CONTAINING"/>
    <property type="match status" value="1"/>
</dbReference>
<evidence type="ECO:0000256" key="2">
    <source>
        <dbReference type="ARBA" id="ARBA00022723"/>
    </source>
</evidence>
<dbReference type="InterPro" id="IPR024079">
    <property type="entry name" value="MetalloPept_cat_dom_sf"/>
</dbReference>
<organism evidence="10 11">
    <name type="scientific">Penaeus vannamei</name>
    <name type="common">Whiteleg shrimp</name>
    <name type="synonym">Litopenaeus vannamei</name>
    <dbReference type="NCBI Taxonomy" id="6689"/>
    <lineage>
        <taxon>Eukaryota</taxon>
        <taxon>Metazoa</taxon>
        <taxon>Ecdysozoa</taxon>
        <taxon>Arthropoda</taxon>
        <taxon>Crustacea</taxon>
        <taxon>Multicrustacea</taxon>
        <taxon>Malacostraca</taxon>
        <taxon>Eumalacostraca</taxon>
        <taxon>Eucarida</taxon>
        <taxon>Decapoda</taxon>
        <taxon>Dendrobranchiata</taxon>
        <taxon>Penaeoidea</taxon>
        <taxon>Penaeidae</taxon>
        <taxon>Penaeus</taxon>
    </lineage>
</organism>
<dbReference type="AlphaFoldDB" id="A0A3R7QFD9"/>
<keyword evidence="5 6" id="KW-0482">Metalloprotease</keyword>
<dbReference type="Gene3D" id="3.40.390.10">
    <property type="entry name" value="Collagenase (Catalytic Domain)"/>
    <property type="match status" value="1"/>
</dbReference>
<dbReference type="PROSITE" id="PS51864">
    <property type="entry name" value="ASTACIN"/>
    <property type="match status" value="1"/>
</dbReference>
<proteinExistence type="predicted"/>
<name>A0A3R7QFD9_PENVA</name>
<dbReference type="InterPro" id="IPR006026">
    <property type="entry name" value="Peptidase_Metallo"/>
</dbReference>
<evidence type="ECO:0000313" key="10">
    <source>
        <dbReference type="EMBL" id="ROT77073.1"/>
    </source>
</evidence>